<dbReference type="SUPFAM" id="SSF55729">
    <property type="entry name" value="Acyl-CoA N-acyltransferases (Nat)"/>
    <property type="match status" value="2"/>
</dbReference>
<keyword evidence="3" id="KW-0808">Transferase</keyword>
<dbReference type="Gene3D" id="3.40.630.30">
    <property type="match status" value="1"/>
</dbReference>
<dbReference type="AlphaFoldDB" id="A0A7Y9FFF2"/>
<name>A0A7Y9FFF2_9CELL</name>
<dbReference type="Pfam" id="PF00583">
    <property type="entry name" value="Acetyltransf_1"/>
    <property type="match status" value="1"/>
</dbReference>
<accession>A0A7Y9FFF2</accession>
<dbReference type="InterPro" id="IPR016181">
    <property type="entry name" value="Acyl_CoA_acyltransferase"/>
</dbReference>
<feature type="domain" description="N-acetyltransferase" evidence="2">
    <location>
        <begin position="33"/>
        <end position="206"/>
    </location>
</feature>
<evidence type="ECO:0000256" key="1">
    <source>
        <dbReference type="SAM" id="MobiDB-lite"/>
    </source>
</evidence>
<proteinExistence type="predicted"/>
<dbReference type="InterPro" id="IPR000182">
    <property type="entry name" value="GNAT_dom"/>
</dbReference>
<dbReference type="RefSeq" id="WP_170208934.1">
    <property type="nucleotide sequence ID" value="NZ_BAABFI010000001.1"/>
</dbReference>
<feature type="region of interest" description="Disordered" evidence="1">
    <location>
        <begin position="143"/>
        <end position="165"/>
    </location>
</feature>
<dbReference type="GO" id="GO:0016747">
    <property type="term" value="F:acyltransferase activity, transferring groups other than amino-acyl groups"/>
    <property type="evidence" value="ECO:0007669"/>
    <property type="project" value="InterPro"/>
</dbReference>
<evidence type="ECO:0000313" key="3">
    <source>
        <dbReference type="EMBL" id="NYD86364.1"/>
    </source>
</evidence>
<evidence type="ECO:0000259" key="2">
    <source>
        <dbReference type="PROSITE" id="PS51186"/>
    </source>
</evidence>
<gene>
    <name evidence="3" type="ORF">BKA21_001913</name>
</gene>
<evidence type="ECO:0000313" key="4">
    <source>
        <dbReference type="Proteomes" id="UP000577956"/>
    </source>
</evidence>
<sequence length="376" mass="41247">MTPIDARTARPWTVRPAPPVPDTLDHPDVWAYAGLTEVSRRSTAAVWGWTDTWAPLPVRLPMLRPSPYGETAVWVAVEGDGRSADDVVGFASVYLPLTANETTAIHGVVVDPRHEGRGIGAALLAQVHDHAAAHGRTVLQAFSPHAPEPPAGPDALEPPTGSGRVPRHDRAVRLAQRHGYVLEQVARASVLELPGDAAGRARLRDEARARAGEEYRTHTWLDDLPADRLDDLALLWTRMSTDAPHGAVEQAEDPWDADRVREHLERLRVSHQHVLMTVAEHVASGRLVAFSWLQVPTAPVPFAFQEDTLVLREHRGHALGMLVKTVNLDAFTAMRPDALRIHTWNAQENAHMLAINVAMGFRPSGVSAVWQRTTPA</sequence>
<dbReference type="PROSITE" id="PS51186">
    <property type="entry name" value="GNAT"/>
    <property type="match status" value="1"/>
</dbReference>
<protein>
    <submittedName>
        <fullName evidence="3">GNAT superfamily N-acetyltransferase</fullName>
    </submittedName>
</protein>
<dbReference type="CDD" id="cd04301">
    <property type="entry name" value="NAT_SF"/>
    <property type="match status" value="1"/>
</dbReference>
<reference evidence="3 4" key="1">
    <citation type="submission" date="2020-07" db="EMBL/GenBank/DDBJ databases">
        <title>Sequencing the genomes of 1000 actinobacteria strains.</title>
        <authorList>
            <person name="Klenk H.-P."/>
        </authorList>
    </citation>
    <scope>NUCLEOTIDE SEQUENCE [LARGE SCALE GENOMIC DNA]</scope>
    <source>
        <strain evidence="3 4">DSM 24482</strain>
    </source>
</reference>
<comment type="caution">
    <text evidence="3">The sequence shown here is derived from an EMBL/GenBank/DDBJ whole genome shotgun (WGS) entry which is preliminary data.</text>
</comment>
<dbReference type="Proteomes" id="UP000577956">
    <property type="component" value="Unassembled WGS sequence"/>
</dbReference>
<organism evidence="3 4">
    <name type="scientific">Cellulomonas oligotrophica</name>
    <dbReference type="NCBI Taxonomy" id="931536"/>
    <lineage>
        <taxon>Bacteria</taxon>
        <taxon>Bacillati</taxon>
        <taxon>Actinomycetota</taxon>
        <taxon>Actinomycetes</taxon>
        <taxon>Micrococcales</taxon>
        <taxon>Cellulomonadaceae</taxon>
        <taxon>Cellulomonas</taxon>
    </lineage>
</organism>
<dbReference type="EMBL" id="JACCBK010000001">
    <property type="protein sequence ID" value="NYD86364.1"/>
    <property type="molecule type" value="Genomic_DNA"/>
</dbReference>